<feature type="region of interest" description="Disordered" evidence="1">
    <location>
        <begin position="51"/>
        <end position="127"/>
    </location>
</feature>
<sequence>MVLISSFLLLLPFLCSSVASSFSPSPPHTADSADPQYQTFLLLPTQSFHRCPQSDQNGEADRVQVFPDPAAIRSATLPTPPHTHSPNHHRHAGDPLRPSYHSQSAPVTQSVSTASSQAVKQPQRSNRVSCLLRQRPLGMSLFSGCSASLPRINKRLY</sequence>
<keyword evidence="4" id="KW-1185">Reference proteome</keyword>
<comment type="caution">
    <text evidence="3">The sequence shown here is derived from an EMBL/GenBank/DDBJ whole genome shotgun (WGS) entry which is preliminary data.</text>
</comment>
<feature type="chain" id="PRO_5022894794" description="Secreted protein" evidence="2">
    <location>
        <begin position="20"/>
        <end position="157"/>
    </location>
</feature>
<dbReference type="Proteomes" id="UP000324222">
    <property type="component" value="Unassembled WGS sequence"/>
</dbReference>
<organism evidence="3 4">
    <name type="scientific">Portunus trituberculatus</name>
    <name type="common">Swimming crab</name>
    <name type="synonym">Neptunus trituberculatus</name>
    <dbReference type="NCBI Taxonomy" id="210409"/>
    <lineage>
        <taxon>Eukaryota</taxon>
        <taxon>Metazoa</taxon>
        <taxon>Ecdysozoa</taxon>
        <taxon>Arthropoda</taxon>
        <taxon>Crustacea</taxon>
        <taxon>Multicrustacea</taxon>
        <taxon>Malacostraca</taxon>
        <taxon>Eumalacostraca</taxon>
        <taxon>Eucarida</taxon>
        <taxon>Decapoda</taxon>
        <taxon>Pleocyemata</taxon>
        <taxon>Brachyura</taxon>
        <taxon>Eubrachyura</taxon>
        <taxon>Portunoidea</taxon>
        <taxon>Portunidae</taxon>
        <taxon>Portuninae</taxon>
        <taxon>Portunus</taxon>
    </lineage>
</organism>
<feature type="signal peptide" evidence="2">
    <location>
        <begin position="1"/>
        <end position="19"/>
    </location>
</feature>
<accession>A0A5B7H4T1</accession>
<reference evidence="3 4" key="1">
    <citation type="submission" date="2019-05" db="EMBL/GenBank/DDBJ databases">
        <title>Another draft genome of Portunus trituberculatus and its Hox gene families provides insights of decapod evolution.</title>
        <authorList>
            <person name="Jeong J.-H."/>
            <person name="Song I."/>
            <person name="Kim S."/>
            <person name="Choi T."/>
            <person name="Kim D."/>
            <person name="Ryu S."/>
            <person name="Kim W."/>
        </authorList>
    </citation>
    <scope>NUCLEOTIDE SEQUENCE [LARGE SCALE GENOMIC DNA]</scope>
    <source>
        <tissue evidence="3">Muscle</tissue>
    </source>
</reference>
<keyword evidence="2" id="KW-0732">Signal</keyword>
<proteinExistence type="predicted"/>
<protein>
    <recommendedName>
        <fullName evidence="5">Secreted protein</fullName>
    </recommendedName>
</protein>
<dbReference type="AlphaFoldDB" id="A0A5B7H4T1"/>
<gene>
    <name evidence="3" type="ORF">E2C01_057971</name>
</gene>
<evidence type="ECO:0008006" key="5">
    <source>
        <dbReference type="Google" id="ProtNLM"/>
    </source>
</evidence>
<evidence type="ECO:0000313" key="3">
    <source>
        <dbReference type="EMBL" id="MPC63864.1"/>
    </source>
</evidence>
<evidence type="ECO:0000313" key="4">
    <source>
        <dbReference type="Proteomes" id="UP000324222"/>
    </source>
</evidence>
<evidence type="ECO:0000256" key="2">
    <source>
        <dbReference type="SAM" id="SignalP"/>
    </source>
</evidence>
<dbReference type="EMBL" id="VSRR010021363">
    <property type="protein sequence ID" value="MPC63864.1"/>
    <property type="molecule type" value="Genomic_DNA"/>
</dbReference>
<evidence type="ECO:0000256" key="1">
    <source>
        <dbReference type="SAM" id="MobiDB-lite"/>
    </source>
</evidence>
<name>A0A5B7H4T1_PORTR</name>
<feature type="compositionally biased region" description="Polar residues" evidence="1">
    <location>
        <begin position="100"/>
        <end position="127"/>
    </location>
</feature>